<feature type="compositionally biased region" description="Basic residues" evidence="1">
    <location>
        <begin position="1"/>
        <end position="19"/>
    </location>
</feature>
<proteinExistence type="predicted"/>
<keyword evidence="4" id="KW-1185">Reference proteome</keyword>
<dbReference type="InterPro" id="IPR009072">
    <property type="entry name" value="Histone-fold"/>
</dbReference>
<dbReference type="Gene3D" id="1.10.20.10">
    <property type="entry name" value="Histone, subunit A"/>
    <property type="match status" value="1"/>
</dbReference>
<feature type="domain" description="Core Histone H2A/H2B/H3" evidence="2">
    <location>
        <begin position="37"/>
        <end position="82"/>
    </location>
</feature>
<dbReference type="AlphaFoldDB" id="A0A6A5TI36"/>
<organism evidence="3 4">
    <name type="scientific">Byssothecium circinans</name>
    <dbReference type="NCBI Taxonomy" id="147558"/>
    <lineage>
        <taxon>Eukaryota</taxon>
        <taxon>Fungi</taxon>
        <taxon>Dikarya</taxon>
        <taxon>Ascomycota</taxon>
        <taxon>Pezizomycotina</taxon>
        <taxon>Dothideomycetes</taxon>
        <taxon>Pleosporomycetidae</taxon>
        <taxon>Pleosporales</taxon>
        <taxon>Massarineae</taxon>
        <taxon>Massarinaceae</taxon>
        <taxon>Byssothecium</taxon>
    </lineage>
</organism>
<evidence type="ECO:0000313" key="4">
    <source>
        <dbReference type="Proteomes" id="UP000800035"/>
    </source>
</evidence>
<dbReference type="GO" id="GO:0003677">
    <property type="term" value="F:DNA binding"/>
    <property type="evidence" value="ECO:0007669"/>
    <property type="project" value="InterPro"/>
</dbReference>
<evidence type="ECO:0000313" key="3">
    <source>
        <dbReference type="EMBL" id="KAF1951399.1"/>
    </source>
</evidence>
<accession>A0A6A5TI36</accession>
<dbReference type="GO" id="GO:0046982">
    <property type="term" value="F:protein heterodimerization activity"/>
    <property type="evidence" value="ECO:0007669"/>
    <property type="project" value="InterPro"/>
</dbReference>
<protein>
    <recommendedName>
        <fullName evidence="2">Core Histone H2A/H2B/H3 domain-containing protein</fullName>
    </recommendedName>
</protein>
<dbReference type="InterPro" id="IPR007125">
    <property type="entry name" value="H2A/H2B/H3"/>
</dbReference>
<evidence type="ECO:0000259" key="2">
    <source>
        <dbReference type="Pfam" id="PF00125"/>
    </source>
</evidence>
<dbReference type="Pfam" id="PF00125">
    <property type="entry name" value="Histone"/>
    <property type="match status" value="1"/>
</dbReference>
<gene>
    <name evidence="3" type="ORF">CC80DRAFT_508828</name>
</gene>
<evidence type="ECO:0000256" key="1">
    <source>
        <dbReference type="SAM" id="MobiDB-lite"/>
    </source>
</evidence>
<feature type="region of interest" description="Disordered" evidence="1">
    <location>
        <begin position="1"/>
        <end position="25"/>
    </location>
</feature>
<name>A0A6A5TI36_9PLEO</name>
<dbReference type="Proteomes" id="UP000800035">
    <property type="component" value="Unassembled WGS sequence"/>
</dbReference>
<dbReference type="EMBL" id="ML977017">
    <property type="protein sequence ID" value="KAF1951399.1"/>
    <property type="molecule type" value="Genomic_DNA"/>
</dbReference>
<sequence>MAAKKNRGKLPVKAPRGRAGKGNSAQAREALALGVASLASRALDALQAATKAFLVDILQAINLSAIHGKRVTIQAKDVKHVISVGKILALYSKILQDLPA</sequence>
<dbReference type="SUPFAM" id="SSF47113">
    <property type="entry name" value="Histone-fold"/>
    <property type="match status" value="1"/>
</dbReference>
<dbReference type="OrthoDB" id="842664at2759"/>
<reference evidence="3" key="1">
    <citation type="journal article" date="2020" name="Stud. Mycol.">
        <title>101 Dothideomycetes genomes: a test case for predicting lifestyles and emergence of pathogens.</title>
        <authorList>
            <person name="Haridas S."/>
            <person name="Albert R."/>
            <person name="Binder M."/>
            <person name="Bloem J."/>
            <person name="Labutti K."/>
            <person name="Salamov A."/>
            <person name="Andreopoulos B."/>
            <person name="Baker S."/>
            <person name="Barry K."/>
            <person name="Bills G."/>
            <person name="Bluhm B."/>
            <person name="Cannon C."/>
            <person name="Castanera R."/>
            <person name="Culley D."/>
            <person name="Daum C."/>
            <person name="Ezra D."/>
            <person name="Gonzalez J."/>
            <person name="Henrissat B."/>
            <person name="Kuo A."/>
            <person name="Liang C."/>
            <person name="Lipzen A."/>
            <person name="Lutzoni F."/>
            <person name="Magnuson J."/>
            <person name="Mondo S."/>
            <person name="Nolan M."/>
            <person name="Ohm R."/>
            <person name="Pangilinan J."/>
            <person name="Park H.-J."/>
            <person name="Ramirez L."/>
            <person name="Alfaro M."/>
            <person name="Sun H."/>
            <person name="Tritt A."/>
            <person name="Yoshinaga Y."/>
            <person name="Zwiers L.-H."/>
            <person name="Turgeon B."/>
            <person name="Goodwin S."/>
            <person name="Spatafora J."/>
            <person name="Crous P."/>
            <person name="Grigoriev I."/>
        </authorList>
    </citation>
    <scope>NUCLEOTIDE SEQUENCE</scope>
    <source>
        <strain evidence="3">CBS 675.92</strain>
    </source>
</reference>